<accession>A0A5S4UUU0</accession>
<dbReference type="EMBL" id="VSSB01000002">
    <property type="protein sequence ID" value="TYL50292.1"/>
    <property type="molecule type" value="Genomic_DNA"/>
</dbReference>
<dbReference type="InterPro" id="IPR032710">
    <property type="entry name" value="NTF2-like_dom_sf"/>
</dbReference>
<dbReference type="Proteomes" id="UP000325243">
    <property type="component" value="Unassembled WGS sequence"/>
</dbReference>
<gene>
    <name evidence="2" type="ORF">FYC51_13805</name>
</gene>
<sequence length="236" mass="25910">MQEDVPRATSAAIAVVPTRFRMPRRTRRRSSSWSIGAPLRERVQRVGSGYRRARAADTHPFGRHDTVLAALRGERPIIGSDQVAPGWRHAAAGGGDVGESGFEDALERTAEGLRAMGRGDAAPYRACWATIDDVTLFGAFGTIERGYDDVMATLDWVASRFSDGALVPEYDLVHVGADTAHTVGFERGVVRVDGGDPDEITIRVTHVYRRLGDEWRIVHRHGDHPPVLARPPRLDA</sequence>
<dbReference type="InterPro" id="IPR027843">
    <property type="entry name" value="DUF4440"/>
</dbReference>
<protein>
    <submittedName>
        <fullName evidence="2">Nuclear transport factor 2 family protein</fullName>
    </submittedName>
</protein>
<evidence type="ECO:0000313" key="2">
    <source>
        <dbReference type="EMBL" id="TYL50292.1"/>
    </source>
</evidence>
<evidence type="ECO:0000259" key="1">
    <source>
        <dbReference type="Pfam" id="PF14534"/>
    </source>
</evidence>
<organism evidence="2 3">
    <name type="scientific">Agromyces mariniharenae</name>
    <dbReference type="NCBI Taxonomy" id="2604423"/>
    <lineage>
        <taxon>Bacteria</taxon>
        <taxon>Bacillati</taxon>
        <taxon>Actinomycetota</taxon>
        <taxon>Actinomycetes</taxon>
        <taxon>Micrococcales</taxon>
        <taxon>Microbacteriaceae</taxon>
        <taxon>Agromyces</taxon>
    </lineage>
</organism>
<dbReference type="Gene3D" id="3.10.450.50">
    <property type="match status" value="1"/>
</dbReference>
<comment type="caution">
    <text evidence="2">The sequence shown here is derived from an EMBL/GenBank/DDBJ whole genome shotgun (WGS) entry which is preliminary data.</text>
</comment>
<name>A0A5S4UUU0_9MICO</name>
<keyword evidence="3" id="KW-1185">Reference proteome</keyword>
<dbReference type="AlphaFoldDB" id="A0A5S4UUU0"/>
<reference evidence="2 3" key="1">
    <citation type="submission" date="2019-08" db="EMBL/GenBank/DDBJ databases">
        <authorList>
            <person name="Hu J."/>
        </authorList>
    </citation>
    <scope>NUCLEOTIDE SEQUENCE [LARGE SCALE GENOMIC DNA]</scope>
    <source>
        <strain evidence="2 3">NEAU-184</strain>
    </source>
</reference>
<dbReference type="Pfam" id="PF14534">
    <property type="entry name" value="DUF4440"/>
    <property type="match status" value="1"/>
</dbReference>
<proteinExistence type="predicted"/>
<feature type="domain" description="DUF4440" evidence="1">
    <location>
        <begin position="111"/>
        <end position="217"/>
    </location>
</feature>
<evidence type="ECO:0000313" key="3">
    <source>
        <dbReference type="Proteomes" id="UP000325243"/>
    </source>
</evidence>
<dbReference type="SUPFAM" id="SSF54427">
    <property type="entry name" value="NTF2-like"/>
    <property type="match status" value="1"/>
</dbReference>